<evidence type="ECO:0000313" key="2">
    <source>
        <dbReference type="EMBL" id="RBP04288.1"/>
    </source>
</evidence>
<keyword evidence="1" id="KW-0812">Transmembrane</keyword>
<dbReference type="AlphaFoldDB" id="A0A366EPI5"/>
<proteinExistence type="predicted"/>
<sequence length="208" mass="23459">MLVDINLLPQNEKGSRQWLYVVIGVLSVGILALFVLFLLSFNIGKDVDVLTTELQSTKQLRAEKEQSISDFESSDAWVQLESAVRWAESYPIDTVPVLNHLVELLPERGFVKQFTYAEDGSIQLSIQFDTSSEAAFYLTHLKESRYIQEATLLALATEDISENDSLSAVNTETILPRYIGQYEVTLNRVEIKKMETEETSDEQGGDSE</sequence>
<dbReference type="RefSeq" id="WP_113969501.1">
    <property type="nucleotide sequence ID" value="NZ_QNRJ01000006.1"/>
</dbReference>
<dbReference type="Proteomes" id="UP000252118">
    <property type="component" value="Unassembled WGS sequence"/>
</dbReference>
<reference evidence="2 3" key="1">
    <citation type="submission" date="2018-06" db="EMBL/GenBank/DDBJ databases">
        <title>Freshwater and sediment microbial communities from various areas in North America, analyzing microbe dynamics in response to fracking.</title>
        <authorList>
            <person name="Lamendella R."/>
        </authorList>
    </citation>
    <scope>NUCLEOTIDE SEQUENCE [LARGE SCALE GENOMIC DNA]</scope>
    <source>
        <strain evidence="2 3">97B</strain>
    </source>
</reference>
<organism evidence="2 3">
    <name type="scientific">Rossellomorea aquimaris</name>
    <dbReference type="NCBI Taxonomy" id="189382"/>
    <lineage>
        <taxon>Bacteria</taxon>
        <taxon>Bacillati</taxon>
        <taxon>Bacillota</taxon>
        <taxon>Bacilli</taxon>
        <taxon>Bacillales</taxon>
        <taxon>Bacillaceae</taxon>
        <taxon>Rossellomorea</taxon>
    </lineage>
</organism>
<gene>
    <name evidence="2" type="ORF">DET59_10675</name>
</gene>
<dbReference type="OrthoDB" id="2971140at2"/>
<keyword evidence="1" id="KW-0472">Membrane</keyword>
<feature type="transmembrane region" description="Helical" evidence="1">
    <location>
        <begin position="18"/>
        <end position="39"/>
    </location>
</feature>
<keyword evidence="1" id="KW-1133">Transmembrane helix</keyword>
<evidence type="ECO:0000313" key="3">
    <source>
        <dbReference type="Proteomes" id="UP000252118"/>
    </source>
</evidence>
<comment type="caution">
    <text evidence="2">The sequence shown here is derived from an EMBL/GenBank/DDBJ whole genome shotgun (WGS) entry which is preliminary data.</text>
</comment>
<protein>
    <submittedName>
        <fullName evidence="2">Type IV pilus assembly protein PilN</fullName>
    </submittedName>
</protein>
<evidence type="ECO:0000256" key="1">
    <source>
        <dbReference type="SAM" id="Phobius"/>
    </source>
</evidence>
<accession>A0A366EPI5</accession>
<name>A0A366EPI5_9BACI</name>
<dbReference type="EMBL" id="QNRJ01000006">
    <property type="protein sequence ID" value="RBP04288.1"/>
    <property type="molecule type" value="Genomic_DNA"/>
</dbReference>